<dbReference type="InterPro" id="IPR012349">
    <property type="entry name" value="Split_barrel_FMN-bd"/>
</dbReference>
<evidence type="ECO:0000313" key="6">
    <source>
        <dbReference type="Proteomes" id="UP000196386"/>
    </source>
</evidence>
<dbReference type="RefSeq" id="WP_087299000.1">
    <property type="nucleotide sequence ID" value="NZ_NFKP01000001.1"/>
</dbReference>
<accession>A0A1Y4N4G0</accession>
<evidence type="ECO:0000256" key="1">
    <source>
        <dbReference type="ARBA" id="ARBA00001917"/>
    </source>
</evidence>
<dbReference type="InterPro" id="IPR052174">
    <property type="entry name" value="Flavoredoxin"/>
</dbReference>
<protein>
    <submittedName>
        <fullName evidence="5">Flavin oxidoreductase</fullName>
    </submittedName>
</protein>
<evidence type="ECO:0000256" key="2">
    <source>
        <dbReference type="ARBA" id="ARBA00022630"/>
    </source>
</evidence>
<sequence length="186" mass="20311">MRKNFGAKPWTYPQPVFILATYNEDGTSDAMNAAWGGISEDKELSICISAEHKTTANILARKAFTVSMATVEQVVACDYVGIESGNKVADKVAKAGWHTTKSEFVDAPLIGELPMAVECRLMSYDPESCRLVGEIVNVSADESVLDEAGKIDPDKLRPITFDPIHNAYRVLGEKVGNAFRDGIKLK</sequence>
<name>A0A1Y4N4G0_9FIRM</name>
<comment type="similarity">
    <text evidence="3">Belongs to the flavoredoxin family.</text>
</comment>
<gene>
    <name evidence="5" type="ORF">B5F11_00760</name>
</gene>
<dbReference type="SUPFAM" id="SSF50475">
    <property type="entry name" value="FMN-binding split barrel"/>
    <property type="match status" value="1"/>
</dbReference>
<evidence type="ECO:0000313" key="5">
    <source>
        <dbReference type="EMBL" id="OUP71441.1"/>
    </source>
</evidence>
<dbReference type="PANTHER" id="PTHR43567">
    <property type="entry name" value="FLAVOREDOXIN-RELATED-RELATED"/>
    <property type="match status" value="1"/>
</dbReference>
<organism evidence="5 6">
    <name type="scientific">Anaerotruncus colihominis</name>
    <dbReference type="NCBI Taxonomy" id="169435"/>
    <lineage>
        <taxon>Bacteria</taxon>
        <taxon>Bacillati</taxon>
        <taxon>Bacillota</taxon>
        <taxon>Clostridia</taxon>
        <taxon>Eubacteriales</taxon>
        <taxon>Oscillospiraceae</taxon>
        <taxon>Anaerotruncus</taxon>
    </lineage>
</organism>
<dbReference type="EMBL" id="NFKP01000001">
    <property type="protein sequence ID" value="OUP71441.1"/>
    <property type="molecule type" value="Genomic_DNA"/>
</dbReference>
<dbReference type="Proteomes" id="UP000196386">
    <property type="component" value="Unassembled WGS sequence"/>
</dbReference>
<dbReference type="Pfam" id="PF01613">
    <property type="entry name" value="Flavin_Reduct"/>
    <property type="match status" value="1"/>
</dbReference>
<dbReference type="GO" id="GO:0010181">
    <property type="term" value="F:FMN binding"/>
    <property type="evidence" value="ECO:0007669"/>
    <property type="project" value="InterPro"/>
</dbReference>
<feature type="domain" description="Flavin reductase like" evidence="4">
    <location>
        <begin position="9"/>
        <end position="154"/>
    </location>
</feature>
<comment type="cofactor">
    <cofactor evidence="1">
        <name>FMN</name>
        <dbReference type="ChEBI" id="CHEBI:58210"/>
    </cofactor>
</comment>
<dbReference type="InterPro" id="IPR002563">
    <property type="entry name" value="Flavin_Rdtase-like_dom"/>
</dbReference>
<dbReference type="Gene3D" id="2.30.110.10">
    <property type="entry name" value="Electron Transport, Fmn-binding Protein, Chain A"/>
    <property type="match status" value="1"/>
</dbReference>
<dbReference type="AlphaFoldDB" id="A0A1Y4N4G0"/>
<keyword evidence="2" id="KW-0285">Flavoprotein</keyword>
<comment type="caution">
    <text evidence="5">The sequence shown here is derived from an EMBL/GenBank/DDBJ whole genome shotgun (WGS) entry which is preliminary data.</text>
</comment>
<dbReference type="SMART" id="SM00903">
    <property type="entry name" value="Flavin_Reduct"/>
    <property type="match status" value="1"/>
</dbReference>
<proteinExistence type="inferred from homology"/>
<evidence type="ECO:0000256" key="3">
    <source>
        <dbReference type="ARBA" id="ARBA00038054"/>
    </source>
</evidence>
<evidence type="ECO:0000259" key="4">
    <source>
        <dbReference type="SMART" id="SM00903"/>
    </source>
</evidence>
<dbReference type="PANTHER" id="PTHR43567:SF1">
    <property type="entry name" value="FLAVOREDOXIN"/>
    <property type="match status" value="1"/>
</dbReference>
<dbReference type="GO" id="GO:0016646">
    <property type="term" value="F:oxidoreductase activity, acting on the CH-NH group of donors, NAD or NADP as acceptor"/>
    <property type="evidence" value="ECO:0007669"/>
    <property type="project" value="UniProtKB-ARBA"/>
</dbReference>
<reference evidence="6" key="1">
    <citation type="submission" date="2017-04" db="EMBL/GenBank/DDBJ databases">
        <title>Function of individual gut microbiota members based on whole genome sequencing of pure cultures obtained from chicken caecum.</title>
        <authorList>
            <person name="Medvecky M."/>
            <person name="Cejkova D."/>
            <person name="Polansky O."/>
            <person name="Karasova D."/>
            <person name="Kubasova T."/>
            <person name="Cizek A."/>
            <person name="Rychlik I."/>
        </authorList>
    </citation>
    <scope>NUCLEOTIDE SEQUENCE [LARGE SCALE GENOMIC DNA]</scope>
    <source>
        <strain evidence="6">An175</strain>
    </source>
</reference>